<sequence length="453" mass="51071">MGQIRIIVIDDEINICKSVSACLTPEGYDVSMHTCANAAIKAMHIHYFDLAIIDIRLGQKSGIELYQQMKQEQVDLPTIFISGNASLDEAACTLKLGAYDFLEKPFNAERFIVTVNNCVAFHQMRSKLNVLEQTQAEQALIGEHKLIQSLRTTIKKVANNNVNVLITGESGTGKELIAQAIHDNSQRATQNIVKVNCSAIPENLFESALFGHIKGAFTGADKHKKGYFEMAEQGTLFLDEIADIPLSVQATLLRALEYKEIQKVGSDQVTKVDIRLLAASHKNLKELVETGNFREDLYYRLNVIPVQSPSLRERKSDIILLANYFVRQISQRHGMSNRTIEPSCLSMLTSYDWPGNVRELHNTIERMLIMGGKTLTCADLPHEIVYISSGKVSESNQLSLKDHLRFVERELIIKRLEEYQGNITKVAASLALDRSYLHKKLIQHEIKRDQSFK</sequence>
<comment type="caution">
    <text evidence="9">The sequence shown here is derived from an EMBL/GenBank/DDBJ whole genome shotgun (WGS) entry which is preliminary data.</text>
</comment>
<dbReference type="Proteomes" id="UP000307217">
    <property type="component" value="Unassembled WGS sequence"/>
</dbReference>
<dbReference type="EMBL" id="PNBX01000008">
    <property type="protein sequence ID" value="TMO70031.1"/>
    <property type="molecule type" value="Genomic_DNA"/>
</dbReference>
<evidence type="ECO:0000259" key="7">
    <source>
        <dbReference type="PROSITE" id="PS50045"/>
    </source>
</evidence>
<feature type="domain" description="Sigma-54 factor interaction" evidence="7">
    <location>
        <begin position="140"/>
        <end position="369"/>
    </location>
</feature>
<dbReference type="PROSITE" id="PS00675">
    <property type="entry name" value="SIGMA54_INTERACT_1"/>
    <property type="match status" value="1"/>
</dbReference>
<evidence type="ECO:0000313" key="9">
    <source>
        <dbReference type="EMBL" id="TMO70031.1"/>
    </source>
</evidence>
<organism evidence="9 10">
    <name type="scientific">Pseudoalteromonas aurantia</name>
    <dbReference type="NCBI Taxonomy" id="43654"/>
    <lineage>
        <taxon>Bacteria</taxon>
        <taxon>Pseudomonadati</taxon>
        <taxon>Pseudomonadota</taxon>
        <taxon>Gammaproteobacteria</taxon>
        <taxon>Alteromonadales</taxon>
        <taxon>Pseudoalteromonadaceae</taxon>
        <taxon>Pseudoalteromonas</taxon>
    </lineage>
</organism>
<keyword evidence="2" id="KW-0067">ATP-binding</keyword>
<dbReference type="CDD" id="cd00009">
    <property type="entry name" value="AAA"/>
    <property type="match status" value="1"/>
</dbReference>
<dbReference type="SMART" id="SM00382">
    <property type="entry name" value="AAA"/>
    <property type="match status" value="1"/>
</dbReference>
<dbReference type="InterPro" id="IPR025662">
    <property type="entry name" value="Sigma_54_int_dom_ATP-bd_1"/>
</dbReference>
<dbReference type="Gene3D" id="1.10.10.60">
    <property type="entry name" value="Homeodomain-like"/>
    <property type="match status" value="1"/>
</dbReference>
<feature type="modified residue" description="4-aspartylphosphate" evidence="6">
    <location>
        <position position="54"/>
    </location>
</feature>
<dbReference type="InterPro" id="IPR011006">
    <property type="entry name" value="CheY-like_superfamily"/>
</dbReference>
<evidence type="ECO:0000313" key="10">
    <source>
        <dbReference type="Proteomes" id="UP000307217"/>
    </source>
</evidence>
<dbReference type="InterPro" id="IPR027417">
    <property type="entry name" value="P-loop_NTPase"/>
</dbReference>
<reference evidence="9 10" key="1">
    <citation type="submission" date="2018-01" db="EMBL/GenBank/DDBJ databases">
        <authorList>
            <person name="Paulsen S."/>
            <person name="Gram L.K."/>
        </authorList>
    </citation>
    <scope>NUCLEOTIDE SEQUENCE [LARGE SCALE GENOMIC DNA]</scope>
    <source>
        <strain evidence="9 10">S3790</strain>
    </source>
</reference>
<dbReference type="Gene3D" id="3.40.50.300">
    <property type="entry name" value="P-loop containing nucleotide triphosphate hydrolases"/>
    <property type="match status" value="1"/>
</dbReference>
<dbReference type="Pfam" id="PF00158">
    <property type="entry name" value="Sigma54_activat"/>
    <property type="match status" value="1"/>
</dbReference>
<dbReference type="GO" id="GO:0000160">
    <property type="term" value="P:phosphorelay signal transduction system"/>
    <property type="evidence" value="ECO:0007669"/>
    <property type="project" value="InterPro"/>
</dbReference>
<evidence type="ECO:0000259" key="8">
    <source>
        <dbReference type="PROSITE" id="PS50110"/>
    </source>
</evidence>
<dbReference type="GO" id="GO:0006355">
    <property type="term" value="P:regulation of DNA-templated transcription"/>
    <property type="evidence" value="ECO:0007669"/>
    <property type="project" value="InterPro"/>
</dbReference>
<accession>A0A5S3VCZ3</accession>
<dbReference type="PANTHER" id="PTHR32071:SF117">
    <property type="entry name" value="PTS-DEPENDENT DIHYDROXYACETONE KINASE OPERON REGULATORY PROTEIN-RELATED"/>
    <property type="match status" value="1"/>
</dbReference>
<protein>
    <submittedName>
        <fullName evidence="9">Fis family transcriptional regulator</fullName>
    </submittedName>
</protein>
<dbReference type="SUPFAM" id="SSF46689">
    <property type="entry name" value="Homeodomain-like"/>
    <property type="match status" value="1"/>
</dbReference>
<dbReference type="SUPFAM" id="SSF52540">
    <property type="entry name" value="P-loop containing nucleoside triphosphate hydrolases"/>
    <property type="match status" value="1"/>
</dbReference>
<dbReference type="Pfam" id="PF25601">
    <property type="entry name" value="AAA_lid_14"/>
    <property type="match status" value="1"/>
</dbReference>
<dbReference type="InterPro" id="IPR002197">
    <property type="entry name" value="HTH_Fis"/>
</dbReference>
<evidence type="ECO:0000256" key="5">
    <source>
        <dbReference type="ARBA" id="ARBA00023163"/>
    </source>
</evidence>
<evidence type="ECO:0000256" key="1">
    <source>
        <dbReference type="ARBA" id="ARBA00022741"/>
    </source>
</evidence>
<dbReference type="InterPro" id="IPR003593">
    <property type="entry name" value="AAA+_ATPase"/>
</dbReference>
<gene>
    <name evidence="9" type="ORF">CWC19_03300</name>
</gene>
<keyword evidence="1" id="KW-0547">Nucleotide-binding</keyword>
<dbReference type="Gene3D" id="3.40.50.2300">
    <property type="match status" value="1"/>
</dbReference>
<dbReference type="GO" id="GO:0005524">
    <property type="term" value="F:ATP binding"/>
    <property type="evidence" value="ECO:0007669"/>
    <property type="project" value="UniProtKB-KW"/>
</dbReference>
<reference evidence="10" key="2">
    <citation type="submission" date="2019-06" db="EMBL/GenBank/DDBJ databases">
        <title>Co-occurence of chitin degradation, pigmentation and bioactivity in marine Pseudoalteromonas.</title>
        <authorList>
            <person name="Sonnenschein E.C."/>
            <person name="Bech P.K."/>
        </authorList>
    </citation>
    <scope>NUCLEOTIDE SEQUENCE [LARGE SCALE GENOMIC DNA]</scope>
    <source>
        <strain evidence="10">S3790</strain>
    </source>
</reference>
<dbReference type="InterPro" id="IPR058031">
    <property type="entry name" value="AAA_lid_NorR"/>
</dbReference>
<evidence type="ECO:0000256" key="3">
    <source>
        <dbReference type="ARBA" id="ARBA00023015"/>
    </source>
</evidence>
<dbReference type="PROSITE" id="PS50045">
    <property type="entry name" value="SIGMA54_INTERACT_4"/>
    <property type="match status" value="1"/>
</dbReference>
<keyword evidence="6" id="KW-0597">Phosphoprotein</keyword>
<dbReference type="AlphaFoldDB" id="A0A5S3VCZ3"/>
<dbReference type="InterPro" id="IPR002078">
    <property type="entry name" value="Sigma_54_int"/>
</dbReference>
<dbReference type="FunFam" id="3.40.50.300:FF:000006">
    <property type="entry name" value="DNA-binding transcriptional regulator NtrC"/>
    <property type="match status" value="1"/>
</dbReference>
<dbReference type="OrthoDB" id="9804019at2"/>
<feature type="domain" description="Response regulatory" evidence="8">
    <location>
        <begin position="5"/>
        <end position="119"/>
    </location>
</feature>
<dbReference type="Pfam" id="PF00072">
    <property type="entry name" value="Response_reg"/>
    <property type="match status" value="1"/>
</dbReference>
<keyword evidence="4" id="KW-0238">DNA-binding</keyword>
<dbReference type="InterPro" id="IPR025944">
    <property type="entry name" value="Sigma_54_int_dom_CS"/>
</dbReference>
<dbReference type="RefSeq" id="WP_138589972.1">
    <property type="nucleotide sequence ID" value="NZ_PNBX01000008.1"/>
</dbReference>
<dbReference type="Pfam" id="PF02954">
    <property type="entry name" value="HTH_8"/>
    <property type="match status" value="1"/>
</dbReference>
<dbReference type="SUPFAM" id="SSF52172">
    <property type="entry name" value="CheY-like"/>
    <property type="match status" value="1"/>
</dbReference>
<dbReference type="GO" id="GO:0043565">
    <property type="term" value="F:sequence-specific DNA binding"/>
    <property type="evidence" value="ECO:0007669"/>
    <property type="project" value="InterPro"/>
</dbReference>
<proteinExistence type="predicted"/>
<dbReference type="PROSITE" id="PS50110">
    <property type="entry name" value="RESPONSE_REGULATORY"/>
    <property type="match status" value="1"/>
</dbReference>
<keyword evidence="3" id="KW-0805">Transcription regulation</keyword>
<dbReference type="InterPro" id="IPR009057">
    <property type="entry name" value="Homeodomain-like_sf"/>
</dbReference>
<dbReference type="InterPro" id="IPR001789">
    <property type="entry name" value="Sig_transdc_resp-reg_receiver"/>
</dbReference>
<evidence type="ECO:0000256" key="6">
    <source>
        <dbReference type="PROSITE-ProRule" id="PRU00169"/>
    </source>
</evidence>
<dbReference type="SMART" id="SM00448">
    <property type="entry name" value="REC"/>
    <property type="match status" value="1"/>
</dbReference>
<keyword evidence="5" id="KW-0804">Transcription</keyword>
<dbReference type="Gene3D" id="1.10.8.60">
    <property type="match status" value="1"/>
</dbReference>
<evidence type="ECO:0000256" key="4">
    <source>
        <dbReference type="ARBA" id="ARBA00023125"/>
    </source>
</evidence>
<name>A0A5S3VCZ3_9GAMM</name>
<evidence type="ECO:0000256" key="2">
    <source>
        <dbReference type="ARBA" id="ARBA00022840"/>
    </source>
</evidence>
<dbReference type="PROSITE" id="PS00688">
    <property type="entry name" value="SIGMA54_INTERACT_3"/>
    <property type="match status" value="1"/>
</dbReference>
<dbReference type="PANTHER" id="PTHR32071">
    <property type="entry name" value="TRANSCRIPTIONAL REGULATORY PROTEIN"/>
    <property type="match status" value="1"/>
</dbReference>